<accession>A0A1H9T8X3</accession>
<evidence type="ECO:0008006" key="3">
    <source>
        <dbReference type="Google" id="ProtNLM"/>
    </source>
</evidence>
<dbReference type="RefSeq" id="WP_074756480.1">
    <property type="nucleotide sequence ID" value="NZ_FOGJ01000014.1"/>
</dbReference>
<protein>
    <recommendedName>
        <fullName evidence="3">DUF4867 domain-containing protein</fullName>
    </recommendedName>
</protein>
<gene>
    <name evidence="1" type="ORF">SAMN04487884_11417</name>
</gene>
<dbReference type="AlphaFoldDB" id="A0A1H9T8X3"/>
<organism evidence="1 2">
    <name type="scientific">Butyrivibrio fibrisolvens</name>
    <dbReference type="NCBI Taxonomy" id="831"/>
    <lineage>
        <taxon>Bacteria</taxon>
        <taxon>Bacillati</taxon>
        <taxon>Bacillota</taxon>
        <taxon>Clostridia</taxon>
        <taxon>Lachnospirales</taxon>
        <taxon>Lachnospiraceae</taxon>
        <taxon>Butyrivibrio</taxon>
    </lineage>
</organism>
<proteinExistence type="predicted"/>
<dbReference type="Pfam" id="PF16161">
    <property type="entry name" value="DUF4867"/>
    <property type="match status" value="1"/>
</dbReference>
<dbReference type="Proteomes" id="UP000182584">
    <property type="component" value="Unassembled WGS sequence"/>
</dbReference>
<dbReference type="OrthoDB" id="358393at2"/>
<name>A0A1H9T8X3_BUTFI</name>
<reference evidence="1 2" key="1">
    <citation type="submission" date="2016-10" db="EMBL/GenBank/DDBJ databases">
        <authorList>
            <person name="de Groot N.N."/>
        </authorList>
    </citation>
    <scope>NUCLEOTIDE SEQUENCE [LARGE SCALE GENOMIC DNA]</scope>
    <source>
        <strain evidence="1 2">AR40</strain>
    </source>
</reference>
<evidence type="ECO:0000313" key="2">
    <source>
        <dbReference type="Proteomes" id="UP000182584"/>
    </source>
</evidence>
<dbReference type="eggNOG" id="ENOG502ZCEZ">
    <property type="taxonomic scope" value="Bacteria"/>
</dbReference>
<dbReference type="InterPro" id="IPR032358">
    <property type="entry name" value="DUF4867"/>
</dbReference>
<sequence>MKIYSVTDKEFAKYGRIVNGVEVDQILKTLTEKTPCPENAPDYVAEEPELQSLPQAKVLADTLFGGMPAQFGWCNGHNTKLNCFEYHRSSEFNLGTEDFILLVATESDIDENFHIDSAKTMAFKVPAGVLVEVYATTLHYAPCQAHKDKGFKVLVALPQMTNVGNAIPKAGCPEDRLLFARNKWLIAHPEAGEVKNGAFAGIDGENVDIKDLID</sequence>
<evidence type="ECO:0000313" key="1">
    <source>
        <dbReference type="EMBL" id="SER93394.1"/>
    </source>
</evidence>
<dbReference type="EMBL" id="FOGJ01000014">
    <property type="protein sequence ID" value="SER93394.1"/>
    <property type="molecule type" value="Genomic_DNA"/>
</dbReference>